<evidence type="ECO:0000256" key="1">
    <source>
        <dbReference type="ARBA" id="ARBA00022598"/>
    </source>
</evidence>
<comment type="function">
    <text evidence="6">Ligates lysine onto the cytidine present at position 34 of the AUA codon-specific tRNA(Ile) that contains the anticodon CAU, in an ATP-dependent manner. Cytidine is converted to lysidine, thus changing the amino acid specificity of the tRNA from methionine to isoleucine.</text>
</comment>
<proteinExistence type="inferred from homology"/>
<keyword evidence="3 6" id="KW-0547">Nucleotide-binding</keyword>
<comment type="similarity">
    <text evidence="6">Belongs to the tRNA(Ile)-lysidine synthase family.</text>
</comment>
<organism evidence="8 9">
    <name type="scientific">Candidatus Terasakiella magnetica</name>
    <dbReference type="NCBI Taxonomy" id="1867952"/>
    <lineage>
        <taxon>Bacteria</taxon>
        <taxon>Pseudomonadati</taxon>
        <taxon>Pseudomonadota</taxon>
        <taxon>Alphaproteobacteria</taxon>
        <taxon>Rhodospirillales</taxon>
        <taxon>Terasakiellaceae</taxon>
        <taxon>Terasakiella</taxon>
    </lineage>
</organism>
<dbReference type="EMBL" id="FLYE01000023">
    <property type="protein sequence ID" value="SCA56805.1"/>
    <property type="molecule type" value="Genomic_DNA"/>
</dbReference>
<evidence type="ECO:0000256" key="4">
    <source>
        <dbReference type="ARBA" id="ARBA00022840"/>
    </source>
</evidence>
<dbReference type="InterPro" id="IPR012795">
    <property type="entry name" value="tRNA_Ile_lys_synt_N"/>
</dbReference>
<evidence type="ECO:0000256" key="2">
    <source>
        <dbReference type="ARBA" id="ARBA00022694"/>
    </source>
</evidence>
<dbReference type="GO" id="GO:0032267">
    <property type="term" value="F:tRNA(Ile)-lysidine synthase activity"/>
    <property type="evidence" value="ECO:0007669"/>
    <property type="project" value="UniProtKB-EC"/>
</dbReference>
<dbReference type="OrthoDB" id="9807403at2"/>
<evidence type="ECO:0000256" key="6">
    <source>
        <dbReference type="HAMAP-Rule" id="MF_01161"/>
    </source>
</evidence>
<dbReference type="CDD" id="cd01992">
    <property type="entry name" value="TilS_N"/>
    <property type="match status" value="1"/>
</dbReference>
<dbReference type="InterPro" id="IPR014729">
    <property type="entry name" value="Rossmann-like_a/b/a_fold"/>
</dbReference>
<keyword evidence="9" id="KW-1185">Reference proteome</keyword>
<dbReference type="STRING" id="1867952.MTBPR1_30175"/>
<dbReference type="EC" id="6.3.4.19" evidence="6"/>
<feature type="domain" description="tRNA(Ile)-lysidine/2-thiocytidine synthase N-terminal" evidence="7">
    <location>
        <begin position="22"/>
        <end position="200"/>
    </location>
</feature>
<keyword evidence="6" id="KW-0963">Cytoplasm</keyword>
<dbReference type="Proteomes" id="UP000231658">
    <property type="component" value="Unassembled WGS sequence"/>
</dbReference>
<name>A0A1C3RHR3_9PROT</name>
<dbReference type="PANTHER" id="PTHR43033">
    <property type="entry name" value="TRNA(ILE)-LYSIDINE SYNTHASE-RELATED"/>
    <property type="match status" value="1"/>
</dbReference>
<evidence type="ECO:0000256" key="3">
    <source>
        <dbReference type="ARBA" id="ARBA00022741"/>
    </source>
</evidence>
<keyword evidence="1 6" id="KW-0436">Ligase</keyword>
<protein>
    <recommendedName>
        <fullName evidence="6">tRNA(Ile)-lysidine synthase</fullName>
        <ecNumber evidence="6">6.3.4.19</ecNumber>
    </recommendedName>
    <alternativeName>
        <fullName evidence="6">tRNA(Ile)-2-lysyl-cytidine synthase</fullName>
    </alternativeName>
    <alternativeName>
        <fullName evidence="6">tRNA(Ile)-lysidine synthetase</fullName>
    </alternativeName>
</protein>
<comment type="subcellular location">
    <subcellularLocation>
        <location evidence="6">Cytoplasm</location>
    </subcellularLocation>
</comment>
<dbReference type="Gene3D" id="3.40.50.620">
    <property type="entry name" value="HUPs"/>
    <property type="match status" value="1"/>
</dbReference>
<evidence type="ECO:0000256" key="5">
    <source>
        <dbReference type="ARBA" id="ARBA00048539"/>
    </source>
</evidence>
<keyword evidence="4 6" id="KW-0067">ATP-binding</keyword>
<dbReference type="HAMAP" id="MF_01161">
    <property type="entry name" value="tRNA_Ile_lys_synt"/>
    <property type="match status" value="1"/>
</dbReference>
<sequence>MQLGTDEFSHLMVALPTVGKRFAVAVSGGADSLALCLLCAEWAVQHGKKLIALSVNHGLRAEAEGECQWVSQALSHYNVEHHILTGTSEAPKSDIQAAARELRYQLMQDFCIDHDISDLFLAHHQDDQAETFLLRLARGSGVDGLSAMKPVTQRGHLRLLRPLLTVPKASLVSYLEERNQSWIEDPSNENTAFERVKMRKAMGALAELGLTPHRLSQTAGTMQRVSGVMTRLSQDWLAQNFRLFEEAYGEFSHSALSQGEEEVILRCLSRIGMAISGEIYPPRFEKLQKLLGKLLAKQDATLMGCRWINQGEDILVCREVRLNEVSSNIYQIDNHHSKSAYYVRMLGQDGWAEIIKCDETLRQSPLVKPVLYSLISFWDDKGVLAVPHLDYVRENESFEVDLALIAKKRLFS</sequence>
<reference evidence="8 9" key="1">
    <citation type="submission" date="2016-07" db="EMBL/GenBank/DDBJ databases">
        <authorList>
            <person name="Lefevre C.T."/>
        </authorList>
    </citation>
    <scope>NUCLEOTIDE SEQUENCE [LARGE SCALE GENOMIC DNA]</scope>
    <source>
        <strain evidence="8">PR1</strain>
    </source>
</reference>
<comment type="catalytic activity">
    <reaction evidence="5 6">
        <text>cytidine(34) in tRNA(Ile2) + L-lysine + ATP = lysidine(34) in tRNA(Ile2) + AMP + diphosphate + H(+)</text>
        <dbReference type="Rhea" id="RHEA:43744"/>
        <dbReference type="Rhea" id="RHEA-COMP:10625"/>
        <dbReference type="Rhea" id="RHEA-COMP:10670"/>
        <dbReference type="ChEBI" id="CHEBI:15378"/>
        <dbReference type="ChEBI" id="CHEBI:30616"/>
        <dbReference type="ChEBI" id="CHEBI:32551"/>
        <dbReference type="ChEBI" id="CHEBI:33019"/>
        <dbReference type="ChEBI" id="CHEBI:82748"/>
        <dbReference type="ChEBI" id="CHEBI:83665"/>
        <dbReference type="ChEBI" id="CHEBI:456215"/>
        <dbReference type="EC" id="6.3.4.19"/>
    </reaction>
</comment>
<evidence type="ECO:0000259" key="7">
    <source>
        <dbReference type="Pfam" id="PF01171"/>
    </source>
</evidence>
<dbReference type="PANTHER" id="PTHR43033:SF5">
    <property type="entry name" value="TRNA(ILE)-LYSIDINE SYNTHETASE"/>
    <property type="match status" value="1"/>
</dbReference>
<keyword evidence="2 6" id="KW-0819">tRNA processing</keyword>
<dbReference type="NCBIfam" id="TIGR02432">
    <property type="entry name" value="lysidine_TilS_N"/>
    <property type="match status" value="1"/>
</dbReference>
<dbReference type="InterPro" id="IPR012094">
    <property type="entry name" value="tRNA_Ile_lys_synt"/>
</dbReference>
<evidence type="ECO:0000313" key="8">
    <source>
        <dbReference type="EMBL" id="SCA56805.1"/>
    </source>
</evidence>
<accession>A0A1C3RHR3</accession>
<evidence type="ECO:0000313" key="9">
    <source>
        <dbReference type="Proteomes" id="UP000231658"/>
    </source>
</evidence>
<dbReference type="AlphaFoldDB" id="A0A1C3RHR3"/>
<comment type="domain">
    <text evidence="6">The N-terminal region contains the highly conserved SGGXDS motif, predicted to be a P-loop motif involved in ATP binding.</text>
</comment>
<dbReference type="GO" id="GO:0006400">
    <property type="term" value="P:tRNA modification"/>
    <property type="evidence" value="ECO:0007669"/>
    <property type="project" value="UniProtKB-UniRule"/>
</dbReference>
<dbReference type="RefSeq" id="WP_083223020.1">
    <property type="nucleotide sequence ID" value="NZ_FLYE01000023.1"/>
</dbReference>
<gene>
    <name evidence="6" type="primary">tilS</name>
    <name evidence="8" type="ORF">MTBPR1_30175</name>
</gene>
<dbReference type="Pfam" id="PF01171">
    <property type="entry name" value="ATP_bind_3"/>
    <property type="match status" value="1"/>
</dbReference>
<dbReference type="SUPFAM" id="SSF52402">
    <property type="entry name" value="Adenine nucleotide alpha hydrolases-like"/>
    <property type="match status" value="1"/>
</dbReference>
<dbReference type="GO" id="GO:0005524">
    <property type="term" value="F:ATP binding"/>
    <property type="evidence" value="ECO:0007669"/>
    <property type="project" value="UniProtKB-UniRule"/>
</dbReference>
<feature type="binding site" evidence="6">
    <location>
        <begin position="27"/>
        <end position="32"/>
    </location>
    <ligand>
        <name>ATP</name>
        <dbReference type="ChEBI" id="CHEBI:30616"/>
    </ligand>
</feature>
<dbReference type="GO" id="GO:0005737">
    <property type="term" value="C:cytoplasm"/>
    <property type="evidence" value="ECO:0007669"/>
    <property type="project" value="UniProtKB-SubCell"/>
</dbReference>
<dbReference type="InterPro" id="IPR011063">
    <property type="entry name" value="TilS/TtcA_N"/>
</dbReference>